<dbReference type="Proteomes" id="UP000092508">
    <property type="component" value="Unassembled WGS sequence"/>
</dbReference>
<keyword evidence="1" id="KW-0472">Membrane</keyword>
<name>A0A1B8QB40_9GAMM</name>
<reference evidence="2 3" key="1">
    <citation type="submission" date="2016-06" db="EMBL/GenBank/DDBJ databases">
        <title>Draft genome of Moraxella atlantae CCUG 66109.</title>
        <authorList>
            <person name="Salva-Serra F."/>
            <person name="Engstrom-Jakobsson H."/>
            <person name="Thorell K."/>
            <person name="Gonzales-Siles L."/>
            <person name="Karlsson R."/>
            <person name="Boulund F."/>
            <person name="Engstrand L."/>
            <person name="Kristiansson E."/>
            <person name="Moore E."/>
        </authorList>
    </citation>
    <scope>NUCLEOTIDE SEQUENCE [LARGE SCALE GENOMIC DNA]</scope>
    <source>
        <strain evidence="2 3">CCUG 66109</strain>
    </source>
</reference>
<organism evidence="2 3">
    <name type="scientific">Faucicola atlantae</name>
    <dbReference type="NCBI Taxonomy" id="34059"/>
    <lineage>
        <taxon>Bacteria</taxon>
        <taxon>Pseudomonadati</taxon>
        <taxon>Pseudomonadota</taxon>
        <taxon>Gammaproteobacteria</taxon>
        <taxon>Moraxellales</taxon>
        <taxon>Moraxellaceae</taxon>
        <taxon>Faucicola</taxon>
    </lineage>
</organism>
<proteinExistence type="predicted"/>
<feature type="transmembrane region" description="Helical" evidence="1">
    <location>
        <begin position="35"/>
        <end position="56"/>
    </location>
</feature>
<accession>A0A1B8QB40</accession>
<keyword evidence="1" id="KW-1133">Transmembrane helix</keyword>
<dbReference type="STRING" id="34059.A9308_07995"/>
<evidence type="ECO:0000313" key="3">
    <source>
        <dbReference type="Proteomes" id="UP000092508"/>
    </source>
</evidence>
<evidence type="ECO:0000256" key="1">
    <source>
        <dbReference type="SAM" id="Phobius"/>
    </source>
</evidence>
<gene>
    <name evidence="2" type="ORF">A9308_07995</name>
</gene>
<keyword evidence="1" id="KW-0812">Transmembrane</keyword>
<protein>
    <submittedName>
        <fullName evidence="2">Uncharacterized protein</fullName>
    </submittedName>
</protein>
<dbReference type="EMBL" id="LZMZ01000029">
    <property type="protein sequence ID" value="OBX76597.1"/>
    <property type="molecule type" value="Genomic_DNA"/>
</dbReference>
<sequence length="62" mass="6922">MAFLSRHPSVLQTRAAMRCDNNLPLNEPDLCLPSFLLLILPHAYPMYAAVLVAFGAPNLAWR</sequence>
<comment type="caution">
    <text evidence="2">The sequence shown here is derived from an EMBL/GenBank/DDBJ whole genome shotgun (WGS) entry which is preliminary data.</text>
</comment>
<dbReference type="AlphaFoldDB" id="A0A1B8QB40"/>
<evidence type="ECO:0000313" key="2">
    <source>
        <dbReference type="EMBL" id="OBX76597.1"/>
    </source>
</evidence>